<dbReference type="PROSITE" id="PS51257">
    <property type="entry name" value="PROKAR_LIPOPROTEIN"/>
    <property type="match status" value="1"/>
</dbReference>
<keyword evidence="3" id="KW-1185">Reference proteome</keyword>
<organism evidence="2 3">
    <name type="scientific">Colwellia demingiae</name>
    <dbReference type="NCBI Taxonomy" id="89401"/>
    <lineage>
        <taxon>Bacteria</taxon>
        <taxon>Pseudomonadati</taxon>
        <taxon>Pseudomonadota</taxon>
        <taxon>Gammaproteobacteria</taxon>
        <taxon>Alteromonadales</taxon>
        <taxon>Colwelliaceae</taxon>
        <taxon>Colwellia</taxon>
    </lineage>
</organism>
<comment type="caution">
    <text evidence="2">The sequence shown here is derived from an EMBL/GenBank/DDBJ whole genome shotgun (WGS) entry which is preliminary data.</text>
</comment>
<gene>
    <name evidence="2" type="ORF">ESZ36_10910</name>
</gene>
<name>A0A5C6QFK7_9GAMM</name>
<dbReference type="InterPro" id="IPR010281">
    <property type="entry name" value="DUF885"/>
</dbReference>
<keyword evidence="1" id="KW-0732">Signal</keyword>
<proteinExistence type="predicted"/>
<dbReference type="OrthoDB" id="9769898at2"/>
<sequence length="633" mass="69994">MNKNLKSSLLASAVIAALGLSACNENNTAVAETKKSKASATSEPKPVISSKQQLASLYQQAKQSLFKQRALSATMYGLSKKDIGQDISSDMEFYSPEDEKQLRAELLSISNTIASIKLDGADITTKNNQQVMAGLTRYFAGEPNFNIGYIDTWMGLSPFIVNQINGPLIDIPRVMQNDQPITTEKDALDYIARLGQFDKLAATIIEKQTADAAQNWLPSKVTLQGAIKYLKGFTRGSAEQHPFVSVFREKVEKIDSLTTEQKQSLISQVIAKVSQVVYPAYQSVEKASEQLLTKARSESGIWAQPNGSAYYQDAIKQLGDSELTPTQIHQIGLDEVARISGAMNEILLAQGYKKGTVGERMVALNEEPRFLYEDSIAGREQLLSDINGYITEVTAKMAPVFKTTPSYQVEVKSFPVEVQDGAPGGQYTSPAVDGSKPGIYWINLRDMKANPKFGLKTLTYHEANPGHHWQIALNLDQAELPFLRRIAPYNAYAEGWALVSEQIAYELGMYENDPFGNLGRLQAELFRAVRLVVDTGLHDKRWTREEAISYMSSVTGSAESDVTSEIERYMAWPGQALGYKLGMMKILSLRDHAKTELGDKFDVSEFYDVVLLGGAVPMVVLEASVNRWIASQK</sequence>
<dbReference type="Proteomes" id="UP000321822">
    <property type="component" value="Unassembled WGS sequence"/>
</dbReference>
<feature type="chain" id="PRO_5022777863" evidence="1">
    <location>
        <begin position="23"/>
        <end position="633"/>
    </location>
</feature>
<dbReference type="Pfam" id="PF05960">
    <property type="entry name" value="DUF885"/>
    <property type="match status" value="1"/>
</dbReference>
<protein>
    <submittedName>
        <fullName evidence="2">DUF885 domain-containing protein</fullName>
    </submittedName>
</protein>
<reference evidence="2 3" key="1">
    <citation type="submission" date="2019-07" db="EMBL/GenBank/DDBJ databases">
        <title>Genomes of sea-ice associated Colwellia species.</title>
        <authorList>
            <person name="Bowman J.P."/>
        </authorList>
    </citation>
    <scope>NUCLEOTIDE SEQUENCE [LARGE SCALE GENOMIC DNA]</scope>
    <source>
        <strain evidence="2 3">ACAM 459</strain>
    </source>
</reference>
<feature type="signal peptide" evidence="1">
    <location>
        <begin position="1"/>
        <end position="22"/>
    </location>
</feature>
<evidence type="ECO:0000313" key="3">
    <source>
        <dbReference type="Proteomes" id="UP000321822"/>
    </source>
</evidence>
<dbReference type="RefSeq" id="WP_146787621.1">
    <property type="nucleotide sequence ID" value="NZ_VOLT01000005.1"/>
</dbReference>
<dbReference type="PANTHER" id="PTHR33361">
    <property type="entry name" value="GLR0591 PROTEIN"/>
    <property type="match status" value="1"/>
</dbReference>
<dbReference type="PANTHER" id="PTHR33361:SF2">
    <property type="entry name" value="DUF885 DOMAIN-CONTAINING PROTEIN"/>
    <property type="match status" value="1"/>
</dbReference>
<dbReference type="AlphaFoldDB" id="A0A5C6QFK7"/>
<accession>A0A5C6QFK7</accession>
<dbReference type="EMBL" id="VOLT01000005">
    <property type="protein sequence ID" value="TWX67814.1"/>
    <property type="molecule type" value="Genomic_DNA"/>
</dbReference>
<evidence type="ECO:0000313" key="2">
    <source>
        <dbReference type="EMBL" id="TWX67814.1"/>
    </source>
</evidence>
<evidence type="ECO:0000256" key="1">
    <source>
        <dbReference type="SAM" id="SignalP"/>
    </source>
</evidence>